<dbReference type="EMBL" id="CP003639">
    <property type="protein sequence ID" value="AFM41936.1"/>
    <property type="molecule type" value="Genomic_DNA"/>
</dbReference>
<dbReference type="PANTHER" id="PTHR37301:SF1">
    <property type="entry name" value="DNA-BINDING PROTEIN"/>
    <property type="match status" value="1"/>
</dbReference>
<dbReference type="Gene3D" id="1.10.260.40">
    <property type="entry name" value="lambda repressor-like DNA-binding domains"/>
    <property type="match status" value="1"/>
</dbReference>
<organism evidence="2 3">
    <name type="scientific">Desulfosporosinus acidiphilus (strain DSM 22704 / JCM 16185 / SJ4)</name>
    <dbReference type="NCBI Taxonomy" id="646529"/>
    <lineage>
        <taxon>Bacteria</taxon>
        <taxon>Bacillati</taxon>
        <taxon>Bacillota</taxon>
        <taxon>Clostridia</taxon>
        <taxon>Eubacteriales</taxon>
        <taxon>Desulfitobacteriaceae</taxon>
        <taxon>Desulfosporosinus</taxon>
    </lineage>
</organism>
<reference evidence="2 3" key="1">
    <citation type="journal article" date="2012" name="J. Bacteriol.">
        <title>Complete genome sequences of Desulfosporosinus orientis DSM765T, Desulfosporosinus youngiae DSM17734T, Desulfosporosinus meridiei DSM13257T, and Desulfosporosinus acidiphilus DSM22704T.</title>
        <authorList>
            <person name="Pester M."/>
            <person name="Brambilla E."/>
            <person name="Alazard D."/>
            <person name="Rattei T."/>
            <person name="Weinmaier T."/>
            <person name="Han J."/>
            <person name="Lucas S."/>
            <person name="Lapidus A."/>
            <person name="Cheng J.F."/>
            <person name="Goodwin L."/>
            <person name="Pitluck S."/>
            <person name="Peters L."/>
            <person name="Ovchinnikova G."/>
            <person name="Teshima H."/>
            <person name="Detter J.C."/>
            <person name="Han C.S."/>
            <person name="Tapia R."/>
            <person name="Land M.L."/>
            <person name="Hauser L."/>
            <person name="Kyrpides N.C."/>
            <person name="Ivanova N.N."/>
            <person name="Pagani I."/>
            <person name="Huntmann M."/>
            <person name="Wei C.L."/>
            <person name="Davenport K.W."/>
            <person name="Daligault H."/>
            <person name="Chain P.S."/>
            <person name="Chen A."/>
            <person name="Mavromatis K."/>
            <person name="Markowitz V."/>
            <person name="Szeto E."/>
            <person name="Mikhailova N."/>
            <person name="Pati A."/>
            <person name="Wagner M."/>
            <person name="Woyke T."/>
            <person name="Ollivier B."/>
            <person name="Klenk H.P."/>
            <person name="Spring S."/>
            <person name="Loy A."/>
        </authorList>
    </citation>
    <scope>NUCLEOTIDE SEQUENCE [LARGE SCALE GENOMIC DNA]</scope>
    <source>
        <strain evidence="3">DSM 22704 / JCM 16185 / SJ4</strain>
    </source>
</reference>
<evidence type="ECO:0000313" key="2">
    <source>
        <dbReference type="EMBL" id="AFM41936.1"/>
    </source>
</evidence>
<proteinExistence type="predicted"/>
<dbReference type="GO" id="GO:0003677">
    <property type="term" value="F:DNA binding"/>
    <property type="evidence" value="ECO:0007669"/>
    <property type="project" value="InterPro"/>
</dbReference>
<accession>I4D812</accession>
<keyword evidence="3" id="KW-1185">Reference proteome</keyword>
<dbReference type="KEGG" id="dai:Desaci_3028"/>
<dbReference type="PANTHER" id="PTHR37301">
    <property type="entry name" value="DNA-BINDING PROTEIN-RELATED"/>
    <property type="match status" value="1"/>
</dbReference>
<dbReference type="InterPro" id="IPR010982">
    <property type="entry name" value="Lambda_DNA-bd_dom_sf"/>
</dbReference>
<dbReference type="PROSITE" id="PS50943">
    <property type="entry name" value="HTH_CROC1"/>
    <property type="match status" value="1"/>
</dbReference>
<dbReference type="eggNOG" id="COG3655">
    <property type="taxonomic scope" value="Bacteria"/>
</dbReference>
<dbReference type="AlphaFoldDB" id="I4D812"/>
<feature type="domain" description="HTH cro/C1-type" evidence="1">
    <location>
        <begin position="7"/>
        <end position="61"/>
    </location>
</feature>
<dbReference type="RefSeq" id="WP_014827929.1">
    <property type="nucleotide sequence ID" value="NC_018068.1"/>
</dbReference>
<evidence type="ECO:0000313" key="3">
    <source>
        <dbReference type="Proteomes" id="UP000002892"/>
    </source>
</evidence>
<sequence length="69" mass="7781">MISYKPLLKLLIDRNIKKGELMELANVSKATIARLSSTDKYVSLEVIDKLCAVLKCQPGDLLEYIPDEE</sequence>
<dbReference type="OrthoDB" id="9805309at2"/>
<evidence type="ECO:0000259" key="1">
    <source>
        <dbReference type="PROSITE" id="PS50943"/>
    </source>
</evidence>
<dbReference type="Proteomes" id="UP000002892">
    <property type="component" value="Chromosome"/>
</dbReference>
<dbReference type="Pfam" id="PF13443">
    <property type="entry name" value="HTH_26"/>
    <property type="match status" value="1"/>
</dbReference>
<gene>
    <name evidence="2" type="ordered locus">Desaci_3028</name>
</gene>
<dbReference type="STRING" id="646529.Desaci_3028"/>
<dbReference type="InterPro" id="IPR001387">
    <property type="entry name" value="Cro/C1-type_HTH"/>
</dbReference>
<name>I4D812_DESAJ</name>
<protein>
    <submittedName>
        <fullName evidence="2">Putative transcriptional regulator</fullName>
    </submittedName>
</protein>
<dbReference type="SUPFAM" id="SSF47413">
    <property type="entry name" value="lambda repressor-like DNA-binding domains"/>
    <property type="match status" value="1"/>
</dbReference>
<dbReference type="HOGENOM" id="CLU_066192_31_1_9"/>